<dbReference type="Proteomes" id="UP000595636">
    <property type="component" value="Chromosome"/>
</dbReference>
<reference evidence="1 2" key="1">
    <citation type="submission" date="2020-12" db="EMBL/GenBank/DDBJ databases">
        <title>A novel species.</title>
        <authorList>
            <person name="Li K."/>
        </authorList>
    </citation>
    <scope>NUCLEOTIDE SEQUENCE [LARGE SCALE GENOMIC DNA]</scope>
    <source>
        <strain evidence="1 2">ZYC-3</strain>
    </source>
</reference>
<gene>
    <name evidence="1" type="ORF">JEQ17_32730</name>
</gene>
<proteinExistence type="predicted"/>
<evidence type="ECO:0008006" key="3">
    <source>
        <dbReference type="Google" id="ProtNLM"/>
    </source>
</evidence>
<dbReference type="RefSeq" id="WP_200398609.1">
    <property type="nucleotide sequence ID" value="NZ_CP066831.1"/>
</dbReference>
<keyword evidence="2" id="KW-1185">Reference proteome</keyword>
<sequence length="384" mass="40870">MPPTSPQAPGSIRLDRLRGSMERQDYSARKITALTVNPGCERRAVLDAAGIDKSGLAARLGPTAPFGQSPFAITRQRAFEEQLKANGYAELITLLRAELEVPVAEAAVADLNTVGENAGWWPRAGETRRLLGAIAADHDARVILDHPVLTLNVAGTNAYLVPDAVSHRIGDHLYIVVIKSFAAVDGQADAGKVAEAAKQAAVYVLALRSVLSGIGVDPTLVAEKFLLVLPKDFANRPYGRLVDLRQQLDAVRHQLARLGRVEERAATLPPEATLDLSTDPRTGHPTVGTDELVHTVEALPHLYGPRCLDMCELSRYCRDAALRDGDPAHLGSVVRDSLPGLASTAAAYALARGELNPSAAQEEVAALLGDAVRLRTLRLAGGAA</sequence>
<organism evidence="1 2">
    <name type="scientific">Streptomyces liliifuscus</name>
    <dbReference type="NCBI Taxonomy" id="2797636"/>
    <lineage>
        <taxon>Bacteria</taxon>
        <taxon>Bacillati</taxon>
        <taxon>Actinomycetota</taxon>
        <taxon>Actinomycetes</taxon>
        <taxon>Kitasatosporales</taxon>
        <taxon>Streptomycetaceae</taxon>
        <taxon>Streptomyces</taxon>
    </lineage>
</organism>
<name>A0A7T7KZH8_9ACTN</name>
<dbReference type="AlphaFoldDB" id="A0A7T7KZH8"/>
<dbReference type="EMBL" id="CP066831">
    <property type="protein sequence ID" value="QQM43682.1"/>
    <property type="molecule type" value="Genomic_DNA"/>
</dbReference>
<evidence type="ECO:0000313" key="1">
    <source>
        <dbReference type="EMBL" id="QQM43682.1"/>
    </source>
</evidence>
<dbReference type="KEGG" id="slf:JEQ17_32730"/>
<protein>
    <recommendedName>
        <fullName evidence="3">Secreted protein</fullName>
    </recommendedName>
</protein>
<evidence type="ECO:0000313" key="2">
    <source>
        <dbReference type="Proteomes" id="UP000595636"/>
    </source>
</evidence>
<accession>A0A7T7KZH8</accession>